<name>A0AAD1H7L0_9MYCO</name>
<evidence type="ECO:0000313" key="1">
    <source>
        <dbReference type="EMBL" id="BBX00042.1"/>
    </source>
</evidence>
<evidence type="ECO:0000313" key="2">
    <source>
        <dbReference type="Proteomes" id="UP000466681"/>
    </source>
</evidence>
<dbReference type="EMBL" id="AP022560">
    <property type="protein sequence ID" value="BBX00042.1"/>
    <property type="molecule type" value="Genomic_DNA"/>
</dbReference>
<sequence length="111" mass="11898">MVPPSITFAWSLWIRHGVCEGAAALQLPCRPPEPWPAGKCRFLRPPLVPSALKAARTLVAGRISSAAVIESKAFDSCDSRHYSAHSETARLLNIDVSNMGGLVVKTSTQTA</sequence>
<protein>
    <submittedName>
        <fullName evidence="1">Uncharacterized protein</fullName>
    </submittedName>
</protein>
<dbReference type="Proteomes" id="UP000466681">
    <property type="component" value="Chromosome"/>
</dbReference>
<keyword evidence="2" id="KW-1185">Reference proteome</keyword>
<reference evidence="1 2" key="1">
    <citation type="journal article" date="2019" name="Emerg. Microbes Infect.">
        <title>Comprehensive subspecies identification of 175 nontuberculous mycobacteria species based on 7547 genomic profiles.</title>
        <authorList>
            <person name="Matsumoto Y."/>
            <person name="Kinjo T."/>
            <person name="Motooka D."/>
            <person name="Nabeya D."/>
            <person name="Jung N."/>
            <person name="Uechi K."/>
            <person name="Horii T."/>
            <person name="Iida T."/>
            <person name="Fujita J."/>
            <person name="Nakamura S."/>
        </authorList>
    </citation>
    <scope>NUCLEOTIDE SEQUENCE [LARGE SCALE GENOMIC DNA]</scope>
    <source>
        <strain evidence="1 2">JCM 6375</strain>
    </source>
</reference>
<dbReference type="KEGG" id="mmor:MMOR_09780"/>
<organism evidence="1 2">
    <name type="scientific">Mycolicibacterium moriokaense</name>
    <dbReference type="NCBI Taxonomy" id="39691"/>
    <lineage>
        <taxon>Bacteria</taxon>
        <taxon>Bacillati</taxon>
        <taxon>Actinomycetota</taxon>
        <taxon>Actinomycetes</taxon>
        <taxon>Mycobacteriales</taxon>
        <taxon>Mycobacteriaceae</taxon>
        <taxon>Mycolicibacterium</taxon>
    </lineage>
</organism>
<gene>
    <name evidence="1" type="ORF">MMOR_09780</name>
</gene>
<proteinExistence type="predicted"/>
<dbReference type="AlphaFoldDB" id="A0AAD1H7L0"/>
<accession>A0AAD1H7L0</accession>